<sequence length="200" mass="22476">MSVEGSFTSEQQQLLEWAARLEVECLSLIELNKEKNKKVHLSDHKVAELINNVSDQLNLLQALITDMSGQLQSIKKQMDVSDKLTSSLYNKIAVLEKRINSLEPKSKSSSKSTALDLDKFFPWEKLSAICDMAATESTRDIKEFLLILVPRVVEVERANRSIAAGQDEVCNVLRTLASTMKKTGSYNNPPSSFSRHNFTK</sequence>
<feature type="region of interest" description="Disordered" evidence="1">
    <location>
        <begin position="181"/>
        <end position="200"/>
    </location>
</feature>
<reference evidence="2" key="1">
    <citation type="submission" date="2021-03" db="EMBL/GenBank/DDBJ databases">
        <authorList>
            <person name="Palmer J.M."/>
        </authorList>
    </citation>
    <scope>NUCLEOTIDE SEQUENCE</scope>
    <source>
        <strain evidence="2">ARV_011</strain>
    </source>
</reference>
<evidence type="ECO:0000313" key="2">
    <source>
        <dbReference type="EMBL" id="KAG7195623.1"/>
    </source>
</evidence>
<dbReference type="AlphaFoldDB" id="A0A9P7VDR7"/>
<organism evidence="2 3">
    <name type="scientific">Scheffersomyces spartinae</name>
    <dbReference type="NCBI Taxonomy" id="45513"/>
    <lineage>
        <taxon>Eukaryota</taxon>
        <taxon>Fungi</taxon>
        <taxon>Dikarya</taxon>
        <taxon>Ascomycota</taxon>
        <taxon>Saccharomycotina</taxon>
        <taxon>Pichiomycetes</taxon>
        <taxon>Debaryomycetaceae</taxon>
        <taxon>Scheffersomyces</taxon>
    </lineage>
</organism>
<keyword evidence="3" id="KW-1185">Reference proteome</keyword>
<proteinExistence type="predicted"/>
<gene>
    <name evidence="2" type="ORF">KQ657_003390</name>
</gene>
<accession>A0A9P7VDR7</accession>
<dbReference type="GeneID" id="66116764"/>
<protein>
    <submittedName>
        <fullName evidence="2">Uncharacterized protein</fullName>
    </submittedName>
</protein>
<dbReference type="RefSeq" id="XP_043051168.1">
    <property type="nucleotide sequence ID" value="XM_043194116.1"/>
</dbReference>
<dbReference type="EMBL" id="JAHMUF010000003">
    <property type="protein sequence ID" value="KAG7195623.1"/>
    <property type="molecule type" value="Genomic_DNA"/>
</dbReference>
<comment type="caution">
    <text evidence="2">The sequence shown here is derived from an EMBL/GenBank/DDBJ whole genome shotgun (WGS) entry which is preliminary data.</text>
</comment>
<evidence type="ECO:0000256" key="1">
    <source>
        <dbReference type="SAM" id="MobiDB-lite"/>
    </source>
</evidence>
<name>A0A9P7VDR7_9ASCO</name>
<dbReference type="Proteomes" id="UP000790833">
    <property type="component" value="Unassembled WGS sequence"/>
</dbReference>
<evidence type="ECO:0000313" key="3">
    <source>
        <dbReference type="Proteomes" id="UP000790833"/>
    </source>
</evidence>